<dbReference type="EMBL" id="JACXVP010000012">
    <property type="protein sequence ID" value="KAG5571786.1"/>
    <property type="molecule type" value="Genomic_DNA"/>
</dbReference>
<name>A0A9J5W8C3_SOLCO</name>
<dbReference type="AlphaFoldDB" id="A0A9J5W8C3"/>
<keyword evidence="2" id="KW-1185">Reference proteome</keyword>
<accession>A0A9J5W8C3</accession>
<reference evidence="1 2" key="1">
    <citation type="submission" date="2020-09" db="EMBL/GenBank/DDBJ databases">
        <title>De no assembly of potato wild relative species, Solanum commersonii.</title>
        <authorList>
            <person name="Cho K."/>
        </authorList>
    </citation>
    <scope>NUCLEOTIDE SEQUENCE [LARGE SCALE GENOMIC DNA]</scope>
    <source>
        <strain evidence="1">LZ3.2</strain>
        <tissue evidence="1">Leaf</tissue>
    </source>
</reference>
<gene>
    <name evidence="1" type="ORF">H5410_061552</name>
</gene>
<organism evidence="1 2">
    <name type="scientific">Solanum commersonii</name>
    <name type="common">Commerson's wild potato</name>
    <name type="synonym">Commerson's nightshade</name>
    <dbReference type="NCBI Taxonomy" id="4109"/>
    <lineage>
        <taxon>Eukaryota</taxon>
        <taxon>Viridiplantae</taxon>
        <taxon>Streptophyta</taxon>
        <taxon>Embryophyta</taxon>
        <taxon>Tracheophyta</taxon>
        <taxon>Spermatophyta</taxon>
        <taxon>Magnoliopsida</taxon>
        <taxon>eudicotyledons</taxon>
        <taxon>Gunneridae</taxon>
        <taxon>Pentapetalae</taxon>
        <taxon>asterids</taxon>
        <taxon>lamiids</taxon>
        <taxon>Solanales</taxon>
        <taxon>Solanaceae</taxon>
        <taxon>Solanoideae</taxon>
        <taxon>Solaneae</taxon>
        <taxon>Solanum</taxon>
    </lineage>
</organism>
<sequence length="82" mass="9400">MTRTRSMASKSAIPLRMKLNDPSLRRGHLPLQRRMQRNPGLLHLDLFLVKICKTSGEWNKNSSLKLSRVDPSSPEELSIFVN</sequence>
<protein>
    <submittedName>
        <fullName evidence="1">Uncharacterized protein</fullName>
    </submittedName>
</protein>
<evidence type="ECO:0000313" key="2">
    <source>
        <dbReference type="Proteomes" id="UP000824120"/>
    </source>
</evidence>
<evidence type="ECO:0000313" key="1">
    <source>
        <dbReference type="EMBL" id="KAG5571786.1"/>
    </source>
</evidence>
<dbReference type="Proteomes" id="UP000824120">
    <property type="component" value="Chromosome 12"/>
</dbReference>
<proteinExistence type="predicted"/>
<comment type="caution">
    <text evidence="1">The sequence shown here is derived from an EMBL/GenBank/DDBJ whole genome shotgun (WGS) entry which is preliminary data.</text>
</comment>